<sequence length="294" mass="31946">MNPGLAYAATAYTAWGLFPLYFKALHHVPPLQVLMHRVVWSLAFLAIVLTTRRHWAWLGRALRDMKVVGGFAASALLLSVNWFVYIWAVGEGRVVDASLGYFITPLVNVMLGLLLLKERLRPLQWGAVGLAAAGVAWLAWQSGGLPWVALVLAMTFGSYGLLRKTAALGAMEGLTMETLLMFPVALAYLGWQYTSGNDAVGSAPVTEQLLLAASGPITAIPLLMFAAGARRIPMSVLGLLQYIAPTIQFLLGVALYHEPFSGARLVGFALIWSGLAMYSCEGLWRSWTRRAAVP</sequence>
<evidence type="ECO:0000259" key="9">
    <source>
        <dbReference type="Pfam" id="PF00892"/>
    </source>
</evidence>
<evidence type="ECO:0000256" key="2">
    <source>
        <dbReference type="ARBA" id="ARBA00007362"/>
    </source>
</evidence>
<gene>
    <name evidence="10" type="ORF">EDC30_104200</name>
</gene>
<feature type="transmembrane region" description="Helical" evidence="8">
    <location>
        <begin position="123"/>
        <end position="140"/>
    </location>
</feature>
<evidence type="ECO:0000256" key="7">
    <source>
        <dbReference type="ARBA" id="ARBA00023136"/>
    </source>
</evidence>
<feature type="transmembrane region" description="Helical" evidence="8">
    <location>
        <begin position="5"/>
        <end position="22"/>
    </location>
</feature>
<feature type="transmembrane region" description="Helical" evidence="8">
    <location>
        <begin position="34"/>
        <end position="55"/>
    </location>
</feature>
<feature type="transmembrane region" description="Helical" evidence="8">
    <location>
        <begin position="174"/>
        <end position="191"/>
    </location>
</feature>
<evidence type="ECO:0000256" key="3">
    <source>
        <dbReference type="ARBA" id="ARBA00022448"/>
    </source>
</evidence>
<dbReference type="OrthoDB" id="369870at2"/>
<feature type="transmembrane region" description="Helical" evidence="8">
    <location>
        <begin position="211"/>
        <end position="229"/>
    </location>
</feature>
<feature type="transmembrane region" description="Helical" evidence="8">
    <location>
        <begin position="262"/>
        <end position="280"/>
    </location>
</feature>
<comment type="similarity">
    <text evidence="2">Belongs to the EamA transporter family.</text>
</comment>
<comment type="subcellular location">
    <subcellularLocation>
        <location evidence="1">Cell membrane</location>
        <topology evidence="1">Multi-pass membrane protein</topology>
    </subcellularLocation>
</comment>
<dbReference type="NCBIfam" id="TIGR00688">
    <property type="entry name" value="rarD"/>
    <property type="match status" value="1"/>
</dbReference>
<dbReference type="InterPro" id="IPR000620">
    <property type="entry name" value="EamA_dom"/>
</dbReference>
<reference evidence="10 11" key="1">
    <citation type="submission" date="2019-03" db="EMBL/GenBank/DDBJ databases">
        <title>Genomic Encyclopedia of Type Strains, Phase IV (KMG-IV): sequencing the most valuable type-strain genomes for metagenomic binning, comparative biology and taxonomic classification.</title>
        <authorList>
            <person name="Goeker M."/>
        </authorList>
    </citation>
    <scope>NUCLEOTIDE SEQUENCE [LARGE SCALE GENOMIC DNA]</scope>
    <source>
        <strain evidence="10 11">DSM 7445</strain>
    </source>
</reference>
<feature type="transmembrane region" description="Helical" evidence="8">
    <location>
        <begin position="67"/>
        <end position="87"/>
    </location>
</feature>
<evidence type="ECO:0000313" key="11">
    <source>
        <dbReference type="Proteomes" id="UP000295382"/>
    </source>
</evidence>
<dbReference type="SUPFAM" id="SSF103481">
    <property type="entry name" value="Multidrug resistance efflux transporter EmrE"/>
    <property type="match status" value="2"/>
</dbReference>
<keyword evidence="4" id="KW-1003">Cell membrane</keyword>
<keyword evidence="5 8" id="KW-0812">Transmembrane</keyword>
<dbReference type="EMBL" id="SLZQ01000004">
    <property type="protein sequence ID" value="TCS37397.1"/>
    <property type="molecule type" value="Genomic_DNA"/>
</dbReference>
<feature type="transmembrane region" description="Helical" evidence="8">
    <location>
        <begin position="146"/>
        <end position="162"/>
    </location>
</feature>
<protein>
    <submittedName>
        <fullName evidence="10">Chloramphenicol-sensitive protein RarD</fullName>
    </submittedName>
</protein>
<evidence type="ECO:0000256" key="1">
    <source>
        <dbReference type="ARBA" id="ARBA00004651"/>
    </source>
</evidence>
<dbReference type="InterPro" id="IPR004626">
    <property type="entry name" value="RarD"/>
</dbReference>
<dbReference type="AlphaFoldDB" id="A0A4R3HVV8"/>
<evidence type="ECO:0000256" key="8">
    <source>
        <dbReference type="SAM" id="Phobius"/>
    </source>
</evidence>
<comment type="caution">
    <text evidence="10">The sequence shown here is derived from an EMBL/GenBank/DDBJ whole genome shotgun (WGS) entry which is preliminary data.</text>
</comment>
<evidence type="ECO:0000256" key="6">
    <source>
        <dbReference type="ARBA" id="ARBA00022989"/>
    </source>
</evidence>
<dbReference type="Pfam" id="PF00892">
    <property type="entry name" value="EamA"/>
    <property type="match status" value="1"/>
</dbReference>
<evidence type="ECO:0000256" key="5">
    <source>
        <dbReference type="ARBA" id="ARBA00022692"/>
    </source>
</evidence>
<evidence type="ECO:0000256" key="4">
    <source>
        <dbReference type="ARBA" id="ARBA00022475"/>
    </source>
</evidence>
<dbReference type="PANTHER" id="PTHR22911:SF137">
    <property type="entry name" value="SOLUTE CARRIER FAMILY 35 MEMBER G2-RELATED"/>
    <property type="match status" value="1"/>
</dbReference>
<proteinExistence type="inferred from homology"/>
<evidence type="ECO:0000313" key="10">
    <source>
        <dbReference type="EMBL" id="TCS37397.1"/>
    </source>
</evidence>
<feature type="domain" description="EamA" evidence="9">
    <location>
        <begin position="3"/>
        <end position="138"/>
    </location>
</feature>
<dbReference type="Proteomes" id="UP000295382">
    <property type="component" value="Unassembled WGS sequence"/>
</dbReference>
<dbReference type="PANTHER" id="PTHR22911">
    <property type="entry name" value="ACYL-MALONYL CONDENSING ENZYME-RELATED"/>
    <property type="match status" value="1"/>
</dbReference>
<accession>A0A4R3HVV8</accession>
<keyword evidence="3" id="KW-0813">Transport</keyword>
<keyword evidence="6 8" id="KW-1133">Transmembrane helix</keyword>
<keyword evidence="7 8" id="KW-0472">Membrane</keyword>
<dbReference type="InterPro" id="IPR037185">
    <property type="entry name" value="EmrE-like"/>
</dbReference>
<organism evidence="10 11">
    <name type="scientific">Paucimonas lemoignei</name>
    <name type="common">Pseudomonas lemoignei</name>
    <dbReference type="NCBI Taxonomy" id="29443"/>
    <lineage>
        <taxon>Bacteria</taxon>
        <taxon>Pseudomonadati</taxon>
        <taxon>Pseudomonadota</taxon>
        <taxon>Betaproteobacteria</taxon>
        <taxon>Burkholderiales</taxon>
        <taxon>Burkholderiaceae</taxon>
        <taxon>Paucimonas</taxon>
    </lineage>
</organism>
<keyword evidence="11" id="KW-1185">Reference proteome</keyword>
<name>A0A4R3HVV8_PAULE</name>
<feature type="transmembrane region" description="Helical" evidence="8">
    <location>
        <begin position="236"/>
        <end position="256"/>
    </location>
</feature>
<dbReference type="GO" id="GO:0005886">
    <property type="term" value="C:plasma membrane"/>
    <property type="evidence" value="ECO:0007669"/>
    <property type="project" value="UniProtKB-SubCell"/>
</dbReference>
<dbReference type="RefSeq" id="WP_132258342.1">
    <property type="nucleotide sequence ID" value="NZ_SLZQ01000004.1"/>
</dbReference>
<feature type="transmembrane region" description="Helical" evidence="8">
    <location>
        <begin position="99"/>
        <end position="116"/>
    </location>
</feature>